<evidence type="ECO:0008006" key="2">
    <source>
        <dbReference type="Google" id="ProtNLM"/>
    </source>
</evidence>
<dbReference type="InterPro" id="IPR014942">
    <property type="entry name" value="AbiEii"/>
</dbReference>
<sequence>EARATNRPFLEILQYYGMERFLYRFSRSKYADRFILKGALMFTVWQVPERRTTLDIDFSAHYDNQIAAIEKVIMDVCRVPVIPDGLVFDSETVKGQKIKEDVDYEGVRVKFRGFLERSRIAMQIDVGFGDVIFPKPKTIDYPVILDFPKPHLKGYPTESVVSEKFEAMVKLGLLNSRMKDFYDIWLMIRQFDFNCPRLVKALRSTFEHRKTSFPKDKPLFAEEMYDE</sequence>
<dbReference type="AlphaFoldDB" id="X1CPB2"/>
<protein>
    <recommendedName>
        <fullName evidence="2">Nucleotidyl transferase AbiEii/AbiGii toxin family protein</fullName>
    </recommendedName>
</protein>
<name>X1CPB2_9ZZZZ</name>
<comment type="caution">
    <text evidence="1">The sequence shown here is derived from an EMBL/GenBank/DDBJ whole genome shotgun (WGS) entry which is preliminary data.</text>
</comment>
<feature type="non-terminal residue" evidence="1">
    <location>
        <position position="227"/>
    </location>
</feature>
<feature type="non-terminal residue" evidence="1">
    <location>
        <position position="1"/>
    </location>
</feature>
<gene>
    <name evidence="1" type="ORF">S01H4_57751</name>
</gene>
<dbReference type="EMBL" id="BART01033648">
    <property type="protein sequence ID" value="GAH09627.1"/>
    <property type="molecule type" value="Genomic_DNA"/>
</dbReference>
<reference evidence="1" key="1">
    <citation type="journal article" date="2014" name="Front. Microbiol.">
        <title>High frequency of phylogenetically diverse reductive dehalogenase-homologous genes in deep subseafloor sedimentary metagenomes.</title>
        <authorList>
            <person name="Kawai M."/>
            <person name="Futagami T."/>
            <person name="Toyoda A."/>
            <person name="Takaki Y."/>
            <person name="Nishi S."/>
            <person name="Hori S."/>
            <person name="Arai W."/>
            <person name="Tsubouchi T."/>
            <person name="Morono Y."/>
            <person name="Uchiyama I."/>
            <person name="Ito T."/>
            <person name="Fujiyama A."/>
            <person name="Inagaki F."/>
            <person name="Takami H."/>
        </authorList>
    </citation>
    <scope>NUCLEOTIDE SEQUENCE</scope>
    <source>
        <strain evidence="1">Expedition CK06-06</strain>
    </source>
</reference>
<proteinExistence type="predicted"/>
<accession>X1CPB2</accession>
<evidence type="ECO:0000313" key="1">
    <source>
        <dbReference type="EMBL" id="GAH09627.1"/>
    </source>
</evidence>
<organism evidence="1">
    <name type="scientific">marine sediment metagenome</name>
    <dbReference type="NCBI Taxonomy" id="412755"/>
    <lineage>
        <taxon>unclassified sequences</taxon>
        <taxon>metagenomes</taxon>
        <taxon>ecological metagenomes</taxon>
    </lineage>
</organism>
<dbReference type="Pfam" id="PF08843">
    <property type="entry name" value="AbiEii"/>
    <property type="match status" value="1"/>
</dbReference>